<dbReference type="PANTHER" id="PTHR43343:SF3">
    <property type="entry name" value="PROTEASE DO-LIKE 8, CHLOROPLASTIC"/>
    <property type="match status" value="1"/>
</dbReference>
<proteinExistence type="inferred from homology"/>
<name>A0A2W5VDA7_9BACT</name>
<dbReference type="InterPro" id="IPR043504">
    <property type="entry name" value="Peptidase_S1_PA_chymotrypsin"/>
</dbReference>
<dbReference type="PROSITE" id="PS50106">
    <property type="entry name" value="PDZ"/>
    <property type="match status" value="2"/>
</dbReference>
<feature type="domain" description="PDZ" evidence="4">
    <location>
        <begin position="327"/>
        <end position="393"/>
    </location>
</feature>
<evidence type="ECO:0000256" key="2">
    <source>
        <dbReference type="ARBA" id="ARBA00022670"/>
    </source>
</evidence>
<dbReference type="Proteomes" id="UP000249061">
    <property type="component" value="Unassembled WGS sequence"/>
</dbReference>
<dbReference type="InterPro" id="IPR036034">
    <property type="entry name" value="PDZ_sf"/>
</dbReference>
<evidence type="ECO:0000313" key="5">
    <source>
        <dbReference type="EMBL" id="PZR14014.1"/>
    </source>
</evidence>
<dbReference type="InterPro" id="IPR001940">
    <property type="entry name" value="Peptidase_S1C"/>
</dbReference>
<evidence type="ECO:0000313" key="6">
    <source>
        <dbReference type="Proteomes" id="UP000249061"/>
    </source>
</evidence>
<evidence type="ECO:0000259" key="4">
    <source>
        <dbReference type="PROSITE" id="PS50106"/>
    </source>
</evidence>
<dbReference type="SUPFAM" id="SSF50156">
    <property type="entry name" value="PDZ domain-like"/>
    <property type="match status" value="2"/>
</dbReference>
<dbReference type="Pfam" id="PF13365">
    <property type="entry name" value="Trypsin_2"/>
    <property type="match status" value="1"/>
</dbReference>
<dbReference type="PANTHER" id="PTHR43343">
    <property type="entry name" value="PEPTIDASE S12"/>
    <property type="match status" value="1"/>
</dbReference>
<organism evidence="5 6">
    <name type="scientific">Archangium gephyra</name>
    <dbReference type="NCBI Taxonomy" id="48"/>
    <lineage>
        <taxon>Bacteria</taxon>
        <taxon>Pseudomonadati</taxon>
        <taxon>Myxococcota</taxon>
        <taxon>Myxococcia</taxon>
        <taxon>Myxococcales</taxon>
        <taxon>Cystobacterineae</taxon>
        <taxon>Archangiaceae</taxon>
        <taxon>Archangium</taxon>
    </lineage>
</organism>
<keyword evidence="2" id="KW-0645">Protease</keyword>
<dbReference type="SUPFAM" id="SSF50494">
    <property type="entry name" value="Trypsin-like serine proteases"/>
    <property type="match status" value="1"/>
</dbReference>
<dbReference type="SMART" id="SM00228">
    <property type="entry name" value="PDZ"/>
    <property type="match status" value="2"/>
</dbReference>
<keyword evidence="3" id="KW-0378">Hydrolase</keyword>
<comment type="caution">
    <text evidence="5">The sequence shown here is derived from an EMBL/GenBank/DDBJ whole genome shotgun (WGS) entry which is preliminary data.</text>
</comment>
<dbReference type="GO" id="GO:0006508">
    <property type="term" value="P:proteolysis"/>
    <property type="evidence" value="ECO:0007669"/>
    <property type="project" value="UniProtKB-KW"/>
</dbReference>
<comment type="similarity">
    <text evidence="1">Belongs to the peptidase S1C family.</text>
</comment>
<gene>
    <name evidence="5" type="ORF">DI536_11905</name>
</gene>
<accession>A0A2W5VDA7</accession>
<evidence type="ECO:0000256" key="1">
    <source>
        <dbReference type="ARBA" id="ARBA00010541"/>
    </source>
</evidence>
<dbReference type="EMBL" id="QFQP01000008">
    <property type="protein sequence ID" value="PZR14014.1"/>
    <property type="molecule type" value="Genomic_DNA"/>
</dbReference>
<dbReference type="InterPro" id="IPR009003">
    <property type="entry name" value="Peptidase_S1_PA"/>
</dbReference>
<dbReference type="Gene3D" id="2.30.42.10">
    <property type="match status" value="2"/>
</dbReference>
<sequence>MNSLLLLSALSLVTGDVNSRRSPVVQVVEKVSPAVVYVGTVQVVETRFRNRAYDNFFFGPQEERRAVEGLGSGVIIDPSGIIVTNDHVIRGASEIHIVLADGRQLDAEVIGSDADTDLAVLKVNAKAPLPHAKLGTSSDLMIGETTIAIGSPLGLKKTVTVGVLSALGRTIRDGERVFNDFIQTDASINPGNSGGPLLNIDGEVIGINSAIIASAQNIGFAIPADKVRRIVAELTQFGKVRPSWVGLDVQPLTLELSRSVGWDRTYGALISNVEEGSPAQQAGFQRGDIVTSVGTTQVENADDLNSRLRSLTAKGVMRFGLFRNGQELQLELSPTEFPQKLVDSTVWDRLGLRVKPERGGMVITAVRPKSSSAEVGLAPGDAVLRINQVPVPNGEAFREAIIQARGKRSVLLLVRRGSRGYYLTMPF</sequence>
<feature type="domain" description="PDZ" evidence="4">
    <location>
        <begin position="234"/>
        <end position="300"/>
    </location>
</feature>
<dbReference type="GO" id="GO:0004252">
    <property type="term" value="F:serine-type endopeptidase activity"/>
    <property type="evidence" value="ECO:0007669"/>
    <property type="project" value="InterPro"/>
</dbReference>
<dbReference type="Gene3D" id="2.40.10.10">
    <property type="entry name" value="Trypsin-like serine proteases"/>
    <property type="match status" value="2"/>
</dbReference>
<protein>
    <submittedName>
        <fullName evidence="5">Peptidase S1</fullName>
    </submittedName>
</protein>
<dbReference type="PRINTS" id="PR00834">
    <property type="entry name" value="PROTEASES2C"/>
</dbReference>
<dbReference type="InterPro" id="IPR051201">
    <property type="entry name" value="Chloro_Bact_Ser_Proteases"/>
</dbReference>
<dbReference type="InterPro" id="IPR001478">
    <property type="entry name" value="PDZ"/>
</dbReference>
<dbReference type="AlphaFoldDB" id="A0A2W5VDA7"/>
<reference evidence="5 6" key="1">
    <citation type="submission" date="2017-08" db="EMBL/GenBank/DDBJ databases">
        <title>Infants hospitalized years apart are colonized by the same room-sourced microbial strains.</title>
        <authorList>
            <person name="Brooks B."/>
            <person name="Olm M.R."/>
            <person name="Firek B.A."/>
            <person name="Baker R."/>
            <person name="Thomas B.C."/>
            <person name="Morowitz M.J."/>
            <person name="Banfield J.F."/>
        </authorList>
    </citation>
    <scope>NUCLEOTIDE SEQUENCE [LARGE SCALE GENOMIC DNA]</scope>
    <source>
        <strain evidence="5">S2_003_000_R2_14</strain>
    </source>
</reference>
<dbReference type="Pfam" id="PF13180">
    <property type="entry name" value="PDZ_2"/>
    <property type="match status" value="2"/>
</dbReference>
<evidence type="ECO:0000256" key="3">
    <source>
        <dbReference type="ARBA" id="ARBA00022801"/>
    </source>
</evidence>